<dbReference type="PROSITE" id="PS51063">
    <property type="entry name" value="HTH_CRP_2"/>
    <property type="match status" value="1"/>
</dbReference>
<dbReference type="EMBL" id="QKQS01000026">
    <property type="protein sequence ID" value="PZA09794.1"/>
    <property type="molecule type" value="Genomic_DNA"/>
</dbReference>
<feature type="domain" description="HTH crp-type" evidence="4">
    <location>
        <begin position="148"/>
        <end position="222"/>
    </location>
</feature>
<evidence type="ECO:0000313" key="6">
    <source>
        <dbReference type="Proteomes" id="UP000248134"/>
    </source>
</evidence>
<dbReference type="Gene3D" id="2.60.120.10">
    <property type="entry name" value="Jelly Rolls"/>
    <property type="match status" value="1"/>
</dbReference>
<evidence type="ECO:0000313" key="5">
    <source>
        <dbReference type="EMBL" id="PZA09794.1"/>
    </source>
</evidence>
<evidence type="ECO:0000259" key="4">
    <source>
        <dbReference type="PROSITE" id="PS51063"/>
    </source>
</evidence>
<dbReference type="Gene3D" id="1.10.10.10">
    <property type="entry name" value="Winged helix-like DNA-binding domain superfamily/Winged helix DNA-binding domain"/>
    <property type="match status" value="1"/>
</dbReference>
<evidence type="ECO:0000256" key="2">
    <source>
        <dbReference type="ARBA" id="ARBA00023125"/>
    </source>
</evidence>
<dbReference type="InterPro" id="IPR012318">
    <property type="entry name" value="HTH_CRP"/>
</dbReference>
<accession>A0A323UAG2</accession>
<evidence type="ECO:0000256" key="3">
    <source>
        <dbReference type="ARBA" id="ARBA00023163"/>
    </source>
</evidence>
<protein>
    <submittedName>
        <fullName evidence="5">Crp/Fnr family transcriptional regulator</fullName>
    </submittedName>
</protein>
<dbReference type="GO" id="GO:0003677">
    <property type="term" value="F:DNA binding"/>
    <property type="evidence" value="ECO:0007669"/>
    <property type="project" value="UniProtKB-KW"/>
</dbReference>
<gene>
    <name evidence="5" type="ORF">DNX69_20800</name>
</gene>
<comment type="caution">
    <text evidence="5">The sequence shown here is derived from an EMBL/GenBank/DDBJ whole genome shotgun (WGS) entry which is preliminary data.</text>
</comment>
<name>A0A323UAG2_RHOPL</name>
<dbReference type="GO" id="GO:0006355">
    <property type="term" value="P:regulation of DNA-templated transcription"/>
    <property type="evidence" value="ECO:0007669"/>
    <property type="project" value="InterPro"/>
</dbReference>
<dbReference type="InterPro" id="IPR036388">
    <property type="entry name" value="WH-like_DNA-bd_sf"/>
</dbReference>
<evidence type="ECO:0000256" key="1">
    <source>
        <dbReference type="ARBA" id="ARBA00023015"/>
    </source>
</evidence>
<dbReference type="RefSeq" id="WP_110787902.1">
    <property type="nucleotide sequence ID" value="NZ_QKQS01000026.1"/>
</dbReference>
<dbReference type="InterPro" id="IPR018490">
    <property type="entry name" value="cNMP-bd_dom_sf"/>
</dbReference>
<dbReference type="Pfam" id="PF00027">
    <property type="entry name" value="cNMP_binding"/>
    <property type="match status" value="1"/>
</dbReference>
<organism evidence="5 6">
    <name type="scientific">Rhodopseudomonas palustris</name>
    <dbReference type="NCBI Taxonomy" id="1076"/>
    <lineage>
        <taxon>Bacteria</taxon>
        <taxon>Pseudomonadati</taxon>
        <taxon>Pseudomonadota</taxon>
        <taxon>Alphaproteobacteria</taxon>
        <taxon>Hyphomicrobiales</taxon>
        <taxon>Nitrobacteraceae</taxon>
        <taxon>Rhodopseudomonas</taxon>
    </lineage>
</organism>
<dbReference type="Pfam" id="PF13545">
    <property type="entry name" value="HTH_Crp_2"/>
    <property type="match status" value="1"/>
</dbReference>
<dbReference type="AlphaFoldDB" id="A0A323UAG2"/>
<keyword evidence="2" id="KW-0238">DNA-binding</keyword>
<dbReference type="SUPFAM" id="SSF46785">
    <property type="entry name" value="Winged helix' DNA-binding domain"/>
    <property type="match status" value="1"/>
</dbReference>
<dbReference type="InterPro" id="IPR000595">
    <property type="entry name" value="cNMP-bd_dom"/>
</dbReference>
<proteinExistence type="predicted"/>
<sequence length="243" mass="27433">MKDVHRVLIDKLREHSRLSAEDLTAIRNLSYSLRQLDSTEDLVQQGESPKGAALVVEGMVGRYHLLHNGRRQFLSFHMVGDLPDSQGMFLERMDHSICAIGPATTATIPHREILRMFEARPGLGTAIWRETLVDAAIFREAITNNSARTMRARMAHLFCELFYRAEVSKLTDGNSMQLPISLAQLGDTLGMAIATVNRTISMLRASKTMDFRYGVLTIRNWQGLAKIGEFDPSYLHLKRPPPR</sequence>
<dbReference type="SUPFAM" id="SSF51206">
    <property type="entry name" value="cAMP-binding domain-like"/>
    <property type="match status" value="1"/>
</dbReference>
<dbReference type="Proteomes" id="UP000248134">
    <property type="component" value="Unassembled WGS sequence"/>
</dbReference>
<reference evidence="5 6" key="1">
    <citation type="submission" date="2018-06" db="EMBL/GenBank/DDBJ databases">
        <title>Draft Whole-Genome Sequence of the purple photosynthetic bacterium Rhodospeudomonas palustris XCP.</title>
        <authorList>
            <person name="Rayyan A."/>
            <person name="Meyer T.E."/>
            <person name="Kyndt J.A."/>
        </authorList>
    </citation>
    <scope>NUCLEOTIDE SEQUENCE [LARGE SCALE GENOMIC DNA]</scope>
    <source>
        <strain evidence="5 6">XCP</strain>
    </source>
</reference>
<dbReference type="InterPro" id="IPR036390">
    <property type="entry name" value="WH_DNA-bd_sf"/>
</dbReference>
<keyword evidence="1" id="KW-0805">Transcription regulation</keyword>
<keyword evidence="3" id="KW-0804">Transcription</keyword>
<dbReference type="InterPro" id="IPR014710">
    <property type="entry name" value="RmlC-like_jellyroll"/>
</dbReference>
<dbReference type="OrthoDB" id="7584044at2"/>
<dbReference type="SMART" id="SM00419">
    <property type="entry name" value="HTH_CRP"/>
    <property type="match status" value="1"/>
</dbReference>
<dbReference type="CDD" id="cd00038">
    <property type="entry name" value="CAP_ED"/>
    <property type="match status" value="1"/>
</dbReference>